<dbReference type="AlphaFoldDB" id="A0A811VCQ4"/>
<comment type="caution">
    <text evidence="2">The sequence shown here is derived from an EMBL/GenBank/DDBJ whole genome shotgun (WGS) entry which is preliminary data.</text>
</comment>
<proteinExistence type="predicted"/>
<protein>
    <submittedName>
        <fullName evidence="2">(Mediterranean fruit fly) hypothetical protein</fullName>
    </submittedName>
</protein>
<organism evidence="2 3">
    <name type="scientific">Ceratitis capitata</name>
    <name type="common">Mediterranean fruit fly</name>
    <name type="synonym">Tephritis capitata</name>
    <dbReference type="NCBI Taxonomy" id="7213"/>
    <lineage>
        <taxon>Eukaryota</taxon>
        <taxon>Metazoa</taxon>
        <taxon>Ecdysozoa</taxon>
        <taxon>Arthropoda</taxon>
        <taxon>Hexapoda</taxon>
        <taxon>Insecta</taxon>
        <taxon>Pterygota</taxon>
        <taxon>Neoptera</taxon>
        <taxon>Endopterygota</taxon>
        <taxon>Diptera</taxon>
        <taxon>Brachycera</taxon>
        <taxon>Muscomorpha</taxon>
        <taxon>Tephritoidea</taxon>
        <taxon>Tephritidae</taxon>
        <taxon>Ceratitis</taxon>
        <taxon>Ceratitis</taxon>
    </lineage>
</organism>
<name>A0A811VCQ4_CERCA</name>
<sequence>MRGKIQINDFVRLIIQNSNRNNSNSNSNNNNNYSSNFSPLSSSKCASVMKVRQ</sequence>
<evidence type="ECO:0000313" key="3">
    <source>
        <dbReference type="Proteomes" id="UP000606786"/>
    </source>
</evidence>
<evidence type="ECO:0000256" key="1">
    <source>
        <dbReference type="SAM" id="MobiDB-lite"/>
    </source>
</evidence>
<feature type="non-terminal residue" evidence="2">
    <location>
        <position position="53"/>
    </location>
</feature>
<evidence type="ECO:0000313" key="2">
    <source>
        <dbReference type="EMBL" id="CAD7013146.1"/>
    </source>
</evidence>
<dbReference type="Proteomes" id="UP000606786">
    <property type="component" value="Unassembled WGS sequence"/>
</dbReference>
<accession>A0A811VCQ4</accession>
<feature type="compositionally biased region" description="Low complexity" evidence="1">
    <location>
        <begin position="19"/>
        <end position="43"/>
    </location>
</feature>
<dbReference type="EMBL" id="CAJHJT010000056">
    <property type="protein sequence ID" value="CAD7013146.1"/>
    <property type="molecule type" value="Genomic_DNA"/>
</dbReference>
<gene>
    <name evidence="2" type="ORF">CCAP1982_LOCUS21217</name>
</gene>
<keyword evidence="3" id="KW-1185">Reference proteome</keyword>
<reference evidence="2" key="1">
    <citation type="submission" date="2020-11" db="EMBL/GenBank/DDBJ databases">
        <authorList>
            <person name="Whitehead M."/>
        </authorList>
    </citation>
    <scope>NUCLEOTIDE SEQUENCE</scope>
    <source>
        <strain evidence="2">EGII</strain>
    </source>
</reference>
<feature type="region of interest" description="Disordered" evidence="1">
    <location>
        <begin position="19"/>
        <end position="53"/>
    </location>
</feature>